<dbReference type="AlphaFoldDB" id="A0A7I8L4Z5"/>
<gene>
    <name evidence="8" type="ORF">SI8410_11015688</name>
</gene>
<keyword evidence="6" id="KW-0175">Coiled coil</keyword>
<sequence length="667" mass="74740">MSRDSFTRNPQPPLGFPLAYAVETDVTCTEVIVNRFPFLRPLARLLVPGAAGHGKRHSGDRRASIHAVTRLKINDGSCIRNLQVRLIEHDFPPPPPLPRTFNGFVPWNSLCIRIFSFPSACLKGFEGTTPSNERSHGALSLSLSVQLLKDVDIFQVLVDPGLPDAGQLTVGASILVEGVLRLSTPGKGVIELVAEKVLHLGVSDPDKYPFGRQRLSPESSRRYPHFRARTTTVALITRIRNSLSSATSTFFQKNGFFNVQMPVITSSCPNSLERFQATTLFDGGSNMCRDMRRAGEESAVNLDVVRSAIHEKTRRIEELKRSNSNVEVLNSALQDLERANELARQLETQQKSASGGRVDFSKDFFSQPAYLSTSAALHLESYACALCNVYTFGPVFQAKAPKSTTFLAEMWMVEVELAFSELENAMDCAEDYLKFLCQSVLESCLDEMNFVTKEIDKGCADQLQLAASTPFQRITYTDAVEALKKVGKKKSPFPDHIYGADFLFRPPRRRGLTWLSMSNNEQEETRFETEIQWGADLSREQESYLVEEMYKCPVILYNHPKELRPFYARLRDDGRTVSSFDIIMPKVGVLVRGCQKEERLDVLNKRMEAMGLAREQYGWYLELRQHGTVRHSGFGVAFEGMAMLVTGVEDASDVIPFPRTSGKTTTP</sequence>
<keyword evidence="1" id="KW-0436">Ligase</keyword>
<evidence type="ECO:0000256" key="3">
    <source>
        <dbReference type="ARBA" id="ARBA00022840"/>
    </source>
</evidence>
<dbReference type="GO" id="GO:0005739">
    <property type="term" value="C:mitochondrion"/>
    <property type="evidence" value="ECO:0007669"/>
    <property type="project" value="TreeGrafter"/>
</dbReference>
<dbReference type="InterPro" id="IPR004364">
    <property type="entry name" value="Aa-tRNA-synt_II"/>
</dbReference>
<dbReference type="InterPro" id="IPR045864">
    <property type="entry name" value="aa-tRNA-synth_II/BPL/LPL"/>
</dbReference>
<keyword evidence="4" id="KW-0648">Protein biosynthesis</keyword>
<evidence type="ECO:0000256" key="6">
    <source>
        <dbReference type="SAM" id="Coils"/>
    </source>
</evidence>
<dbReference type="GO" id="GO:0005524">
    <property type="term" value="F:ATP binding"/>
    <property type="evidence" value="ECO:0007669"/>
    <property type="project" value="UniProtKB-KW"/>
</dbReference>
<dbReference type="Gene3D" id="3.30.930.10">
    <property type="entry name" value="Bira Bifunctional Protein, Domain 2"/>
    <property type="match status" value="1"/>
</dbReference>
<evidence type="ECO:0000256" key="5">
    <source>
        <dbReference type="ARBA" id="ARBA00023146"/>
    </source>
</evidence>
<dbReference type="GO" id="GO:0004816">
    <property type="term" value="F:asparagine-tRNA ligase activity"/>
    <property type="evidence" value="ECO:0007669"/>
    <property type="project" value="TreeGrafter"/>
</dbReference>
<dbReference type="Pfam" id="PF00152">
    <property type="entry name" value="tRNA-synt_2"/>
    <property type="match status" value="1"/>
</dbReference>
<evidence type="ECO:0000256" key="4">
    <source>
        <dbReference type="ARBA" id="ARBA00022917"/>
    </source>
</evidence>
<dbReference type="GO" id="GO:0006421">
    <property type="term" value="P:asparaginyl-tRNA aminoacylation"/>
    <property type="evidence" value="ECO:0007669"/>
    <property type="project" value="TreeGrafter"/>
</dbReference>
<dbReference type="SUPFAM" id="SSF55681">
    <property type="entry name" value="Class II aaRS and biotin synthetases"/>
    <property type="match status" value="1"/>
</dbReference>
<evidence type="ECO:0000256" key="1">
    <source>
        <dbReference type="ARBA" id="ARBA00022598"/>
    </source>
</evidence>
<evidence type="ECO:0000313" key="9">
    <source>
        <dbReference type="Proteomes" id="UP000663760"/>
    </source>
</evidence>
<keyword evidence="2" id="KW-0547">Nucleotide-binding</keyword>
<keyword evidence="5" id="KW-0030">Aminoacyl-tRNA synthetase</keyword>
<feature type="domain" description="Aminoacyl-tRNA synthetase class II (D/K/N)" evidence="7">
    <location>
        <begin position="362"/>
        <end position="660"/>
    </location>
</feature>
<proteinExistence type="predicted"/>
<organism evidence="8 9">
    <name type="scientific">Spirodela intermedia</name>
    <name type="common">Intermediate duckweed</name>
    <dbReference type="NCBI Taxonomy" id="51605"/>
    <lineage>
        <taxon>Eukaryota</taxon>
        <taxon>Viridiplantae</taxon>
        <taxon>Streptophyta</taxon>
        <taxon>Embryophyta</taxon>
        <taxon>Tracheophyta</taxon>
        <taxon>Spermatophyta</taxon>
        <taxon>Magnoliopsida</taxon>
        <taxon>Liliopsida</taxon>
        <taxon>Araceae</taxon>
        <taxon>Lemnoideae</taxon>
        <taxon>Spirodela</taxon>
    </lineage>
</organism>
<dbReference type="EMBL" id="LR746274">
    <property type="protein sequence ID" value="CAA7405010.1"/>
    <property type="molecule type" value="Genomic_DNA"/>
</dbReference>
<dbReference type="OrthoDB" id="1931232at2759"/>
<feature type="coiled-coil region" evidence="6">
    <location>
        <begin position="302"/>
        <end position="349"/>
    </location>
</feature>
<protein>
    <recommendedName>
        <fullName evidence="7">Aminoacyl-tRNA synthetase class II (D/K/N) domain-containing protein</fullName>
    </recommendedName>
</protein>
<accession>A0A7I8L4Z5</accession>
<keyword evidence="9" id="KW-1185">Reference proteome</keyword>
<dbReference type="PANTHER" id="PTHR22594">
    <property type="entry name" value="ASPARTYL/LYSYL-TRNA SYNTHETASE"/>
    <property type="match status" value="1"/>
</dbReference>
<dbReference type="Proteomes" id="UP000663760">
    <property type="component" value="Chromosome 11"/>
</dbReference>
<evidence type="ECO:0000259" key="7">
    <source>
        <dbReference type="Pfam" id="PF00152"/>
    </source>
</evidence>
<name>A0A7I8L4Z5_SPIIN</name>
<keyword evidence="3" id="KW-0067">ATP-binding</keyword>
<reference evidence="8" key="1">
    <citation type="submission" date="2020-02" db="EMBL/GenBank/DDBJ databases">
        <authorList>
            <person name="Scholz U."/>
            <person name="Mascher M."/>
            <person name="Fiebig A."/>
        </authorList>
    </citation>
    <scope>NUCLEOTIDE SEQUENCE</scope>
</reference>
<evidence type="ECO:0000256" key="2">
    <source>
        <dbReference type="ARBA" id="ARBA00022741"/>
    </source>
</evidence>
<dbReference type="PANTHER" id="PTHR22594:SF36">
    <property type="entry name" value="ASPARAGINE--TRNA LIGASE, CYTOPLASMIC 2"/>
    <property type="match status" value="1"/>
</dbReference>
<evidence type="ECO:0000313" key="8">
    <source>
        <dbReference type="EMBL" id="CAA7405010.1"/>
    </source>
</evidence>